<dbReference type="Gene3D" id="3.60.10.10">
    <property type="entry name" value="Endonuclease/exonuclease/phosphatase"/>
    <property type="match status" value="1"/>
</dbReference>
<evidence type="ECO:0000259" key="2">
    <source>
        <dbReference type="Pfam" id="PF03184"/>
    </source>
</evidence>
<evidence type="ECO:0000313" key="3">
    <source>
        <dbReference type="EMBL" id="KAF2897762.1"/>
    </source>
</evidence>
<keyword evidence="4" id="KW-1185">Reference proteome</keyword>
<dbReference type="Pfam" id="PF03184">
    <property type="entry name" value="DDE_1"/>
    <property type="match status" value="1"/>
</dbReference>
<dbReference type="EMBL" id="VTPC01003933">
    <property type="protein sequence ID" value="KAF2897762.1"/>
    <property type="molecule type" value="Genomic_DNA"/>
</dbReference>
<feature type="region of interest" description="Disordered" evidence="1">
    <location>
        <begin position="199"/>
        <end position="234"/>
    </location>
</feature>
<organism evidence="3 4">
    <name type="scientific">Ignelater luminosus</name>
    <name type="common">Cucubano</name>
    <name type="synonym">Pyrophorus luminosus</name>
    <dbReference type="NCBI Taxonomy" id="2038154"/>
    <lineage>
        <taxon>Eukaryota</taxon>
        <taxon>Metazoa</taxon>
        <taxon>Ecdysozoa</taxon>
        <taxon>Arthropoda</taxon>
        <taxon>Hexapoda</taxon>
        <taxon>Insecta</taxon>
        <taxon>Pterygota</taxon>
        <taxon>Neoptera</taxon>
        <taxon>Endopterygota</taxon>
        <taxon>Coleoptera</taxon>
        <taxon>Polyphaga</taxon>
        <taxon>Elateriformia</taxon>
        <taxon>Elateroidea</taxon>
        <taxon>Elateridae</taxon>
        <taxon>Agrypninae</taxon>
        <taxon>Pyrophorini</taxon>
        <taxon>Ignelater</taxon>
    </lineage>
</organism>
<dbReference type="GO" id="GO:0003676">
    <property type="term" value="F:nucleic acid binding"/>
    <property type="evidence" value="ECO:0007669"/>
    <property type="project" value="InterPro"/>
</dbReference>
<name>A0A8K0GDF1_IGNLU</name>
<dbReference type="AlphaFoldDB" id="A0A8K0GDF1"/>
<dbReference type="InterPro" id="IPR036691">
    <property type="entry name" value="Endo/exonu/phosph_ase_sf"/>
</dbReference>
<dbReference type="OrthoDB" id="6780760at2759"/>
<accession>A0A8K0GDF1</accession>
<evidence type="ECO:0000256" key="1">
    <source>
        <dbReference type="SAM" id="MobiDB-lite"/>
    </source>
</evidence>
<dbReference type="InterPro" id="IPR004875">
    <property type="entry name" value="DDE_SF_endonuclease_dom"/>
</dbReference>
<protein>
    <recommendedName>
        <fullName evidence="2">DDE-1 domain-containing protein</fullName>
    </recommendedName>
</protein>
<reference evidence="3" key="1">
    <citation type="submission" date="2019-08" db="EMBL/GenBank/DDBJ databases">
        <title>The genome of the North American firefly Photinus pyralis.</title>
        <authorList>
            <consortium name="Photinus pyralis genome working group"/>
            <person name="Fallon T.R."/>
            <person name="Sander Lower S.E."/>
            <person name="Weng J.-K."/>
        </authorList>
    </citation>
    <scope>NUCLEOTIDE SEQUENCE</scope>
    <source>
        <strain evidence="3">TRF0915ILg1</strain>
        <tissue evidence="3">Whole body</tissue>
    </source>
</reference>
<proteinExistence type="predicted"/>
<dbReference type="Proteomes" id="UP000801492">
    <property type="component" value="Unassembled WGS sequence"/>
</dbReference>
<comment type="caution">
    <text evidence="3">The sequence shown here is derived from an EMBL/GenBank/DDBJ whole genome shotgun (WGS) entry which is preliminary data.</text>
</comment>
<feature type="domain" description="DDE-1" evidence="2">
    <location>
        <begin position="82"/>
        <end position="148"/>
    </location>
</feature>
<sequence length="602" mass="67740">MSIEPEVKESPPKEAWEAMGEKNYLSLVVESQLAHCLCMGIWINEKCFGDLGMHIPTQSENGWMVRSSPCGLERYFFNIPSERPALLLFDGHGSHVSLQLIERAVENNIILLKLLPHTIHVLQPLNVAVFKSMKTVWDRNLIKWKRQNPRKKIFKNDFISLLTTVFDDMPGPDRTKAEVNCKSKPSDLNAYKLSQQRVNELVESSRTETTDHPTSNPTAVKGIVDSQGNRSDDTIESSAAFTAAADSATSDSGSCDVNDSDSDENLCDPITVIQDDYLLVEYNGNTYSGQVMGVNDGSVQVKHMQSSGESFKCRIRGAGPVTRIARIQRNAIIPQAEQADSLLDQRQAVVRERTDEDEPRPKKHKRALQSGALNYSLLKFTINEGGVLLIMENKNDADKFRSIATTELSATYNIRIVNGVLPRIKVVGIIDDMTLNRFIFKQNPKIFTDEGRCKLLQHTATKKNKNIYQAVYQVDVITYKKLMEAGRMMQLLNSDKTALPVTYHKKHSSKDKPKSIIQCYYQNVRGLNTKISEFFCHLLVCDFDAIFLTETWLSDSVSSAELFHKNYTVYRKDRDFTTTGMSKGGGVLLAVNSFIKSSQVDL</sequence>
<evidence type="ECO:0000313" key="4">
    <source>
        <dbReference type="Proteomes" id="UP000801492"/>
    </source>
</evidence>
<gene>
    <name evidence="3" type="ORF">ILUMI_08425</name>
</gene>